<feature type="site" description="Lowers pKa of active site Cys" evidence="3">
    <location>
        <position position="266"/>
    </location>
</feature>
<dbReference type="PIRSF" id="PIRSF015753">
    <property type="entry name" value="GST"/>
    <property type="match status" value="1"/>
</dbReference>
<sequence>MAASSAQTCLDETDDGSFKRTASVHRDAITQASSKYPAVAGRYHLYISHACPWANRCLAVLKLKGLEDAIGVSIVHPTWEKTKPEVDEHAGWVFKSPEDPPIPSTAGHGSFKPKVLVPDSVNNAPTVRALYDIANDTGGKYSVPVLWDKHTSTIVNNESSEIIRMFNSAFNENGLCKNPELDLYPKHLRSEIDAVNEWVYPTINNGVYRCGFATTQDAYETAFAELFGSLDRVEDILSRQRYIAGDQLTEADIRLFMTLVRFDEVYVVYFKTNGKAIREYPNIMDYCRELYQIPQIGESIDMEHIKMHYFTSHPILNTYAIIPVGSNTIENLQQPHNRGRFNGVELPAQQTA</sequence>
<name>A0A7S1UL66_9STRA</name>
<protein>
    <recommendedName>
        <fullName evidence="4">GST C-terminal domain-containing protein</fullName>
    </recommendedName>
</protein>
<dbReference type="InterPro" id="IPR010987">
    <property type="entry name" value="Glutathione-S-Trfase_C-like"/>
</dbReference>
<evidence type="ECO:0000313" key="5">
    <source>
        <dbReference type="EMBL" id="CAD9269369.1"/>
    </source>
</evidence>
<proteinExistence type="predicted"/>
<dbReference type="GO" id="GO:0004364">
    <property type="term" value="F:glutathione transferase activity"/>
    <property type="evidence" value="ECO:0007669"/>
    <property type="project" value="InterPro"/>
</dbReference>
<dbReference type="SFLD" id="SFLDS00019">
    <property type="entry name" value="Glutathione_Transferase_(cytos"/>
    <property type="match status" value="1"/>
</dbReference>
<accession>A0A7S1UL66</accession>
<feature type="active site" description="Proton donor/acceptor" evidence="1">
    <location>
        <position position="208"/>
    </location>
</feature>
<organism evidence="5">
    <name type="scientific">Phaeomonas parva</name>
    <dbReference type="NCBI Taxonomy" id="124430"/>
    <lineage>
        <taxon>Eukaryota</taxon>
        <taxon>Sar</taxon>
        <taxon>Stramenopiles</taxon>
        <taxon>Ochrophyta</taxon>
        <taxon>Pinguiophyceae</taxon>
        <taxon>Pinguiochrysidales</taxon>
        <taxon>Pinguiochrysidaceae</taxon>
        <taxon>Phaeomonas</taxon>
    </lineage>
</organism>
<dbReference type="CDD" id="cd03190">
    <property type="entry name" value="GST_C_Omega_like"/>
    <property type="match status" value="1"/>
</dbReference>
<gene>
    <name evidence="5" type="ORF">PPAR1163_LOCUS27806</name>
</gene>
<dbReference type="AlphaFoldDB" id="A0A7S1UL66"/>
<dbReference type="InterPro" id="IPR047047">
    <property type="entry name" value="GST_Omega-like_C"/>
</dbReference>
<dbReference type="InterPro" id="IPR004045">
    <property type="entry name" value="Glutathione_S-Trfase_N"/>
</dbReference>
<dbReference type="Pfam" id="PF13410">
    <property type="entry name" value="GST_C_2"/>
    <property type="match status" value="1"/>
</dbReference>
<feature type="binding site" evidence="2">
    <location>
        <begin position="140"/>
        <end position="143"/>
    </location>
    <ligand>
        <name>glutathione</name>
        <dbReference type="ChEBI" id="CHEBI:57925"/>
    </ligand>
</feature>
<dbReference type="PANTHER" id="PTHR32419:SF6">
    <property type="entry name" value="GLUTATHIONE S-TRANSFERASE OMEGA-LIKE 1-RELATED"/>
    <property type="match status" value="1"/>
</dbReference>
<feature type="domain" description="GST C-terminal" evidence="4">
    <location>
        <begin position="185"/>
        <end position="309"/>
    </location>
</feature>
<dbReference type="InterPro" id="IPR036282">
    <property type="entry name" value="Glutathione-S-Trfase_C_sf"/>
</dbReference>
<evidence type="ECO:0000259" key="4">
    <source>
        <dbReference type="PROSITE" id="PS50405"/>
    </source>
</evidence>
<feature type="active site" description="Nucleophile" evidence="1">
    <location>
        <position position="51"/>
    </location>
</feature>
<dbReference type="SFLD" id="SFLDG01148">
    <property type="entry name" value="Xi_(cytGST)"/>
    <property type="match status" value="1"/>
</dbReference>
<evidence type="ECO:0000256" key="2">
    <source>
        <dbReference type="PIRSR" id="PIRSR015753-2"/>
    </source>
</evidence>
<dbReference type="InterPro" id="IPR040079">
    <property type="entry name" value="Glutathione_S-Trfase"/>
</dbReference>
<dbReference type="PANTHER" id="PTHR32419">
    <property type="entry name" value="GLUTATHIONYL-HYDROQUINONE REDUCTASE"/>
    <property type="match status" value="1"/>
</dbReference>
<dbReference type="SUPFAM" id="SSF47616">
    <property type="entry name" value="GST C-terminal domain-like"/>
    <property type="match status" value="1"/>
</dbReference>
<dbReference type="InterPro" id="IPR016639">
    <property type="entry name" value="GST_Omega/GSH"/>
</dbReference>
<dbReference type="InterPro" id="IPR036249">
    <property type="entry name" value="Thioredoxin-like_sf"/>
</dbReference>
<dbReference type="Pfam" id="PF13409">
    <property type="entry name" value="GST_N_2"/>
    <property type="match status" value="1"/>
</dbReference>
<dbReference type="GO" id="GO:0005737">
    <property type="term" value="C:cytoplasm"/>
    <property type="evidence" value="ECO:0007669"/>
    <property type="project" value="TreeGrafter"/>
</dbReference>
<reference evidence="5" key="1">
    <citation type="submission" date="2021-01" db="EMBL/GenBank/DDBJ databases">
        <authorList>
            <person name="Corre E."/>
            <person name="Pelletier E."/>
            <person name="Niang G."/>
            <person name="Scheremetjew M."/>
            <person name="Finn R."/>
            <person name="Kale V."/>
            <person name="Holt S."/>
            <person name="Cochrane G."/>
            <person name="Meng A."/>
            <person name="Brown T."/>
            <person name="Cohen L."/>
        </authorList>
    </citation>
    <scope>NUCLEOTIDE SEQUENCE</scope>
    <source>
        <strain evidence="5">CCMP2877</strain>
    </source>
</reference>
<evidence type="ECO:0000256" key="3">
    <source>
        <dbReference type="PIRSR" id="PIRSR015753-3"/>
    </source>
</evidence>
<feature type="site" description="Lowers pKa of active site Cys" evidence="3">
    <location>
        <position position="309"/>
    </location>
</feature>
<feature type="binding site" evidence="2">
    <location>
        <begin position="158"/>
        <end position="159"/>
    </location>
    <ligand>
        <name>glutathione</name>
        <dbReference type="ChEBI" id="CHEBI:57925"/>
    </ligand>
</feature>
<dbReference type="Gene3D" id="1.20.1050.10">
    <property type="match status" value="1"/>
</dbReference>
<dbReference type="SUPFAM" id="SSF52833">
    <property type="entry name" value="Thioredoxin-like"/>
    <property type="match status" value="1"/>
</dbReference>
<evidence type="ECO:0000256" key="1">
    <source>
        <dbReference type="PIRSR" id="PIRSR015753-1"/>
    </source>
</evidence>
<dbReference type="Gene3D" id="3.40.30.10">
    <property type="entry name" value="Glutaredoxin"/>
    <property type="match status" value="1"/>
</dbReference>
<dbReference type="PROSITE" id="PS50405">
    <property type="entry name" value="GST_CTER"/>
    <property type="match status" value="1"/>
</dbReference>
<feature type="binding site" evidence="2">
    <location>
        <position position="92"/>
    </location>
    <ligand>
        <name>glutathione</name>
        <dbReference type="ChEBI" id="CHEBI:57925"/>
    </ligand>
</feature>
<dbReference type="SFLD" id="SFLDG01206">
    <property type="entry name" value="Xi.1"/>
    <property type="match status" value="1"/>
</dbReference>
<dbReference type="EMBL" id="HBGJ01044145">
    <property type="protein sequence ID" value="CAD9269369.1"/>
    <property type="molecule type" value="Transcribed_RNA"/>
</dbReference>